<organism evidence="10 11">
    <name type="scientific">Maridesulfovibrio ferrireducens</name>
    <dbReference type="NCBI Taxonomy" id="246191"/>
    <lineage>
        <taxon>Bacteria</taxon>
        <taxon>Pseudomonadati</taxon>
        <taxon>Thermodesulfobacteriota</taxon>
        <taxon>Desulfovibrionia</taxon>
        <taxon>Desulfovibrionales</taxon>
        <taxon>Desulfovibrionaceae</taxon>
        <taxon>Maridesulfovibrio</taxon>
    </lineage>
</organism>
<dbReference type="GO" id="GO:0016625">
    <property type="term" value="F:oxidoreductase activity, acting on the aldehyde or oxo group of donors, iron-sulfur protein as acceptor"/>
    <property type="evidence" value="ECO:0007669"/>
    <property type="project" value="InterPro"/>
</dbReference>
<dbReference type="AlphaFoldDB" id="A0A1G9HQC9"/>
<reference evidence="11" key="1">
    <citation type="submission" date="2016-10" db="EMBL/GenBank/DDBJ databases">
        <authorList>
            <person name="Varghese N."/>
            <person name="Submissions S."/>
        </authorList>
    </citation>
    <scope>NUCLEOTIDE SEQUENCE [LARGE SCALE GENOMIC DNA]</scope>
    <source>
        <strain evidence="11">DSM 16995</strain>
    </source>
</reference>
<evidence type="ECO:0000256" key="2">
    <source>
        <dbReference type="ARBA" id="ARBA00011032"/>
    </source>
</evidence>
<name>A0A1G9HQC9_9BACT</name>
<evidence type="ECO:0000313" key="11">
    <source>
        <dbReference type="Proteomes" id="UP000199053"/>
    </source>
</evidence>
<dbReference type="InterPro" id="IPR013985">
    <property type="entry name" value="Ald_Fedxn_OxRdtase_dom3"/>
</dbReference>
<evidence type="ECO:0000256" key="7">
    <source>
        <dbReference type="ARBA" id="ARBA00023014"/>
    </source>
</evidence>
<dbReference type="Pfam" id="PF02730">
    <property type="entry name" value="AFOR_N"/>
    <property type="match status" value="1"/>
</dbReference>
<dbReference type="SUPFAM" id="SSF56228">
    <property type="entry name" value="Aldehyde ferredoxin oxidoreductase, N-terminal domain"/>
    <property type="match status" value="1"/>
</dbReference>
<dbReference type="EMBL" id="FNGA01000003">
    <property type="protein sequence ID" value="SDL14924.1"/>
    <property type="molecule type" value="Genomic_DNA"/>
</dbReference>
<sequence>MPRILRINTRTKEFNFEELGEYAGLGGRGLTSRLVNKEVPADSHPLSASNKLVFAAGILAHSGAANSGRLSCGAKSPLTGGIKESNSGGQFAQVLPKLDILAIVFEDKPAQDAPFSILEIYADKVVFKDASAIVGKDNYPAHEELKKVYGEKAVTALAGPAGEQCLTASTIQFSDPHNHPARSAGRGGLGAVMGSKKIKAVVLDPAASGRGKAVDPDKFKVARKRWTEILTGHPVTGEGLAAYGTCILVNIINEAGALPTKNFRNGRFDDVAEISGEKIAEIIESRNGKTKEGCHTGCVIQCSQRYNDKNGDYLTSGFEYETVWGFGANCLVKDIDLIATMDRVCDEKGIDTIEMGCTMGVAMDGGILEWGDGEGALALLKKVGSADPMGRIIGNGTVFAGKAFGVDRIPTVKGQSLPAYDPRSVKGIGVTYATTPMGGDHTAGYAVATNILKIGGDVDPLSREGQIELSKNLQIATAAIDALGLCLFVAFAVLDTEDAVQCICDMVSASHGIDFTTDDFIALGVNTLKNELEFNANAGFTKFDDQLPRFFSEETLEPHNTIWDYSVEELQAAKV</sequence>
<dbReference type="Gene3D" id="3.60.9.10">
    <property type="entry name" value="Aldehyde ferredoxin oxidoreductase, N-terminal domain"/>
    <property type="match status" value="1"/>
</dbReference>
<dbReference type="OrthoDB" id="9763894at2"/>
<dbReference type="Gene3D" id="1.10.599.10">
    <property type="entry name" value="Aldehyde Ferredoxin Oxidoreductase Protein, subunit A, domain 3"/>
    <property type="match status" value="1"/>
</dbReference>
<dbReference type="GO" id="GO:0051539">
    <property type="term" value="F:4 iron, 4 sulfur cluster binding"/>
    <property type="evidence" value="ECO:0007669"/>
    <property type="project" value="UniProtKB-KW"/>
</dbReference>
<comment type="cofactor">
    <cofactor evidence="8">
        <name>tungstopterin</name>
        <dbReference type="ChEBI" id="CHEBI:30402"/>
    </cofactor>
</comment>
<dbReference type="PANTHER" id="PTHR30038:SF0">
    <property type="entry name" value="TUNGSTEN-CONTAINING ALDEHYDE FERREDOXIN OXIDOREDUCTASE"/>
    <property type="match status" value="1"/>
</dbReference>
<keyword evidence="11" id="KW-1185">Reference proteome</keyword>
<dbReference type="InterPro" id="IPR036503">
    <property type="entry name" value="Ald_Fedxn_OxRdtase_N_sf"/>
</dbReference>
<dbReference type="Gene3D" id="1.10.569.10">
    <property type="entry name" value="Aldehyde Ferredoxin Oxidoreductase Protein, subunit A, domain 2"/>
    <property type="match status" value="1"/>
</dbReference>
<evidence type="ECO:0000256" key="1">
    <source>
        <dbReference type="ARBA" id="ARBA00001966"/>
    </source>
</evidence>
<evidence type="ECO:0000256" key="5">
    <source>
        <dbReference type="ARBA" id="ARBA00023002"/>
    </source>
</evidence>
<dbReference type="Pfam" id="PF01314">
    <property type="entry name" value="AFOR_C"/>
    <property type="match status" value="1"/>
</dbReference>
<dbReference type="GO" id="GO:0046872">
    <property type="term" value="F:metal ion binding"/>
    <property type="evidence" value="ECO:0007669"/>
    <property type="project" value="UniProtKB-KW"/>
</dbReference>
<evidence type="ECO:0000256" key="8">
    <source>
        <dbReference type="ARBA" id="ARBA00049934"/>
    </source>
</evidence>
<dbReference type="InterPro" id="IPR036021">
    <property type="entry name" value="Tungsten_al_ferr_oxy-like_C"/>
</dbReference>
<dbReference type="SUPFAM" id="SSF48310">
    <property type="entry name" value="Aldehyde ferredoxin oxidoreductase, C-terminal domains"/>
    <property type="match status" value="1"/>
</dbReference>
<keyword evidence="3" id="KW-0004">4Fe-4S</keyword>
<feature type="domain" description="Aldehyde ferredoxin oxidoreductase N-terminal" evidence="9">
    <location>
        <begin position="1"/>
        <end position="211"/>
    </location>
</feature>
<dbReference type="STRING" id="246191.SAMN05660337_2260"/>
<dbReference type="Proteomes" id="UP000199053">
    <property type="component" value="Unassembled WGS sequence"/>
</dbReference>
<dbReference type="InterPro" id="IPR001203">
    <property type="entry name" value="OxRdtase_Ald_Fedxn_C"/>
</dbReference>
<accession>A0A1G9HQC9</accession>
<keyword evidence="5" id="KW-0560">Oxidoreductase</keyword>
<evidence type="ECO:0000256" key="6">
    <source>
        <dbReference type="ARBA" id="ARBA00023004"/>
    </source>
</evidence>
<evidence type="ECO:0000259" key="9">
    <source>
        <dbReference type="SMART" id="SM00790"/>
    </source>
</evidence>
<keyword evidence="6" id="KW-0408">Iron</keyword>
<dbReference type="GO" id="GO:0009055">
    <property type="term" value="F:electron transfer activity"/>
    <property type="evidence" value="ECO:0007669"/>
    <property type="project" value="InterPro"/>
</dbReference>
<gene>
    <name evidence="10" type="ORF">SAMN05660337_2260</name>
</gene>
<keyword evidence="4" id="KW-0479">Metal-binding</keyword>
<dbReference type="InterPro" id="IPR013983">
    <property type="entry name" value="Ald_Fedxn_OxRdtase_N"/>
</dbReference>
<evidence type="ECO:0000256" key="3">
    <source>
        <dbReference type="ARBA" id="ARBA00022485"/>
    </source>
</evidence>
<keyword evidence="7" id="KW-0411">Iron-sulfur</keyword>
<comment type="cofactor">
    <cofactor evidence="1">
        <name>[4Fe-4S] cluster</name>
        <dbReference type="ChEBI" id="CHEBI:49883"/>
    </cofactor>
</comment>
<dbReference type="InterPro" id="IPR051919">
    <property type="entry name" value="W-dependent_AOR"/>
</dbReference>
<dbReference type="SMART" id="SM00790">
    <property type="entry name" value="AFOR_N"/>
    <property type="match status" value="1"/>
</dbReference>
<evidence type="ECO:0000256" key="4">
    <source>
        <dbReference type="ARBA" id="ARBA00022723"/>
    </source>
</evidence>
<dbReference type="RefSeq" id="WP_092161122.1">
    <property type="nucleotide sequence ID" value="NZ_FNGA01000003.1"/>
</dbReference>
<comment type="similarity">
    <text evidence="2">Belongs to the AOR/FOR family.</text>
</comment>
<dbReference type="PANTHER" id="PTHR30038">
    <property type="entry name" value="ALDEHYDE FERREDOXIN OXIDOREDUCTASE"/>
    <property type="match status" value="1"/>
</dbReference>
<protein>
    <submittedName>
        <fullName evidence="10">Aldehyde:ferredoxin oxidoreductase</fullName>
    </submittedName>
</protein>
<evidence type="ECO:0000313" key="10">
    <source>
        <dbReference type="EMBL" id="SDL14924.1"/>
    </source>
</evidence>
<dbReference type="InterPro" id="IPR013984">
    <property type="entry name" value="Ald_Fedxn_OxRdtase_dom2"/>
</dbReference>
<proteinExistence type="inferred from homology"/>